<organism evidence="1 2">
    <name type="scientific">Liparis tanakae</name>
    <name type="common">Tanaka's snailfish</name>
    <dbReference type="NCBI Taxonomy" id="230148"/>
    <lineage>
        <taxon>Eukaryota</taxon>
        <taxon>Metazoa</taxon>
        <taxon>Chordata</taxon>
        <taxon>Craniata</taxon>
        <taxon>Vertebrata</taxon>
        <taxon>Euteleostomi</taxon>
        <taxon>Actinopterygii</taxon>
        <taxon>Neopterygii</taxon>
        <taxon>Teleostei</taxon>
        <taxon>Neoteleostei</taxon>
        <taxon>Acanthomorphata</taxon>
        <taxon>Eupercaria</taxon>
        <taxon>Perciformes</taxon>
        <taxon>Cottioidei</taxon>
        <taxon>Cottales</taxon>
        <taxon>Liparidae</taxon>
        <taxon>Liparis</taxon>
    </lineage>
</organism>
<keyword evidence="2" id="KW-1185">Reference proteome</keyword>
<evidence type="ECO:0000313" key="1">
    <source>
        <dbReference type="EMBL" id="TNN49181.1"/>
    </source>
</evidence>
<dbReference type="Proteomes" id="UP000314294">
    <property type="component" value="Unassembled WGS sequence"/>
</dbReference>
<dbReference type="AlphaFoldDB" id="A0A4Z2G7G6"/>
<gene>
    <name evidence="1" type="ORF">EYF80_040600</name>
</gene>
<proteinExistence type="predicted"/>
<evidence type="ECO:0000313" key="2">
    <source>
        <dbReference type="Proteomes" id="UP000314294"/>
    </source>
</evidence>
<comment type="caution">
    <text evidence="1">The sequence shown here is derived from an EMBL/GenBank/DDBJ whole genome shotgun (WGS) entry which is preliminary data.</text>
</comment>
<name>A0A4Z2G7G6_9TELE</name>
<sequence length="61" mass="6838">MASVMAWVSTSSRAQHRFFKVCDTRHQFSRGPSYLVTFSLNGRSTWPRCFSKSTGESSSSA</sequence>
<reference evidence="1 2" key="1">
    <citation type="submission" date="2019-03" db="EMBL/GenBank/DDBJ databases">
        <title>First draft genome of Liparis tanakae, snailfish: a comprehensive survey of snailfish specific genes.</title>
        <authorList>
            <person name="Kim W."/>
            <person name="Song I."/>
            <person name="Jeong J.-H."/>
            <person name="Kim D."/>
            <person name="Kim S."/>
            <person name="Ryu S."/>
            <person name="Song J.Y."/>
            <person name="Lee S.K."/>
        </authorList>
    </citation>
    <scope>NUCLEOTIDE SEQUENCE [LARGE SCALE GENOMIC DNA]</scope>
    <source>
        <tissue evidence="1">Muscle</tissue>
    </source>
</reference>
<dbReference type="EMBL" id="SRLO01000665">
    <property type="protein sequence ID" value="TNN49181.1"/>
    <property type="molecule type" value="Genomic_DNA"/>
</dbReference>
<protein>
    <submittedName>
        <fullName evidence="1">Uncharacterized protein</fullName>
    </submittedName>
</protein>
<accession>A0A4Z2G7G6</accession>